<evidence type="ECO:0000313" key="4">
    <source>
        <dbReference type="Proteomes" id="UP000182740"/>
    </source>
</evidence>
<keyword evidence="2" id="KW-0472">Membrane</keyword>
<keyword evidence="1" id="KW-0175">Coiled coil</keyword>
<dbReference type="RefSeq" id="WP_072474849.1">
    <property type="nucleotide sequence ID" value="NZ_FPJG01000006.1"/>
</dbReference>
<feature type="transmembrane region" description="Helical" evidence="2">
    <location>
        <begin position="21"/>
        <end position="40"/>
    </location>
</feature>
<dbReference type="PANTHER" id="PTHR32309:SF31">
    <property type="entry name" value="CAPSULAR EXOPOLYSACCHARIDE FAMILY"/>
    <property type="match status" value="1"/>
</dbReference>
<dbReference type="Proteomes" id="UP000182740">
    <property type="component" value="Unassembled WGS sequence"/>
</dbReference>
<evidence type="ECO:0000256" key="2">
    <source>
        <dbReference type="SAM" id="Phobius"/>
    </source>
</evidence>
<proteinExistence type="predicted"/>
<reference evidence="4" key="1">
    <citation type="submission" date="2016-11" db="EMBL/GenBank/DDBJ databases">
        <authorList>
            <person name="Varghese N."/>
            <person name="Submissions S."/>
        </authorList>
    </citation>
    <scope>NUCLEOTIDE SEQUENCE [LARGE SCALE GENOMIC DNA]</scope>
    <source>
        <strain evidence="4">DSM 44671</strain>
    </source>
</reference>
<keyword evidence="4" id="KW-1185">Reference proteome</keyword>
<protein>
    <submittedName>
        <fullName evidence="3">Chain length determinant protein</fullName>
    </submittedName>
</protein>
<sequence length="446" mass="46365">MTDDTVRLALIGQVLRRRWRLLVAIAVLGAAVGAGVSVLFSPGYKTTSSVLLQGPRQADELLTQVEVATSSVVLDRAAAVLPWHPSGADLKKKVTASVTNGNVVTLTVSADSAEHAQQLADQVAQQYVKYSTQLASNSADASVQLAQEQRESLRNQVKLTTEKISDLAKSVGGNLTVESVQVRTQLEGLRTSLEQAINDLNQADLATGVGNTVVLGPAERPVSPAAPTMTQFVAGGAVLFFLFGVFGHLFAARADRRLRGESQIAAALGSPILAGVDVTTPQGDRLPATGFAGKVRRLLGGDRPWLLPPIETSADEVNRGIRYRRVLARLATGPADVLVLVAGDDEPGKLAAGQLAGLADRLSVPLRVFEFSPERPTVPDATAGSGVLVVLSAGSRTAWQLVHLAEACADAGQEIVGAVLTHAVRPAGPAPGPAAEAPEKALAGSA</sequence>
<dbReference type="PANTHER" id="PTHR32309">
    <property type="entry name" value="TYROSINE-PROTEIN KINASE"/>
    <property type="match status" value="1"/>
</dbReference>
<keyword evidence="2" id="KW-0812">Transmembrane</keyword>
<dbReference type="InterPro" id="IPR050445">
    <property type="entry name" value="Bact_polysacc_biosynth/exp"/>
</dbReference>
<dbReference type="STRING" id="546364.SAMN04489730_0667"/>
<dbReference type="AlphaFoldDB" id="A0A1K1PI13"/>
<gene>
    <name evidence="3" type="ORF">SAMN04489730_0667</name>
</gene>
<name>A0A1K1PI13_9PSEU</name>
<dbReference type="EMBL" id="FPJG01000006">
    <property type="protein sequence ID" value="SFW47424.1"/>
    <property type="molecule type" value="Genomic_DNA"/>
</dbReference>
<feature type="transmembrane region" description="Helical" evidence="2">
    <location>
        <begin position="232"/>
        <end position="252"/>
    </location>
</feature>
<accession>A0A1K1PI13</accession>
<dbReference type="OrthoDB" id="4328186at2"/>
<feature type="coiled-coil region" evidence="1">
    <location>
        <begin position="136"/>
        <end position="206"/>
    </location>
</feature>
<evidence type="ECO:0000313" key="3">
    <source>
        <dbReference type="EMBL" id="SFW47424.1"/>
    </source>
</evidence>
<keyword evidence="2" id="KW-1133">Transmembrane helix</keyword>
<evidence type="ECO:0000256" key="1">
    <source>
        <dbReference type="SAM" id="Coils"/>
    </source>
</evidence>
<organism evidence="3 4">
    <name type="scientific">Amycolatopsis australiensis</name>
    <dbReference type="NCBI Taxonomy" id="546364"/>
    <lineage>
        <taxon>Bacteria</taxon>
        <taxon>Bacillati</taxon>
        <taxon>Actinomycetota</taxon>
        <taxon>Actinomycetes</taxon>
        <taxon>Pseudonocardiales</taxon>
        <taxon>Pseudonocardiaceae</taxon>
        <taxon>Amycolatopsis</taxon>
    </lineage>
</organism>